<organism evidence="2 3">
    <name type="scientific">Chlorobium limicola (strain DSM 245 / NBRC 103803 / 6330)</name>
    <dbReference type="NCBI Taxonomy" id="290315"/>
    <lineage>
        <taxon>Bacteria</taxon>
        <taxon>Pseudomonadati</taxon>
        <taxon>Chlorobiota</taxon>
        <taxon>Chlorobiia</taxon>
        <taxon>Chlorobiales</taxon>
        <taxon>Chlorobiaceae</taxon>
        <taxon>Chlorobium/Pelodictyon group</taxon>
        <taxon>Chlorobium</taxon>
    </lineage>
</organism>
<dbReference type="eggNOG" id="COG3637">
    <property type="taxonomic scope" value="Bacteria"/>
</dbReference>
<evidence type="ECO:0008006" key="4">
    <source>
        <dbReference type="Google" id="ProtNLM"/>
    </source>
</evidence>
<dbReference type="HOGENOM" id="CLU_118029_0_0_10"/>
<dbReference type="Gene3D" id="2.40.160.20">
    <property type="match status" value="1"/>
</dbReference>
<feature type="signal peptide" evidence="1">
    <location>
        <begin position="1"/>
        <end position="23"/>
    </location>
</feature>
<dbReference type="EMBL" id="CP001097">
    <property type="protein sequence ID" value="ACD91469.1"/>
    <property type="molecule type" value="Genomic_DNA"/>
</dbReference>
<dbReference type="InterPro" id="IPR018550">
    <property type="entry name" value="Lipid-A_deacylase-rel"/>
</dbReference>
<feature type="chain" id="PRO_5002786142" description="Lipid A 3-O-deacylase-related protein" evidence="1">
    <location>
        <begin position="24"/>
        <end position="204"/>
    </location>
</feature>
<reference evidence="2 3" key="1">
    <citation type="submission" date="2008-05" db="EMBL/GenBank/DDBJ databases">
        <title>Complete sequence of Chlorobium limicola DSM 245.</title>
        <authorList>
            <consortium name="US DOE Joint Genome Institute"/>
            <person name="Lucas S."/>
            <person name="Copeland A."/>
            <person name="Lapidus A."/>
            <person name="Glavina del Rio T."/>
            <person name="Dalin E."/>
            <person name="Tice H."/>
            <person name="Bruce D."/>
            <person name="Goodwin L."/>
            <person name="Pitluck S."/>
            <person name="Schmutz J."/>
            <person name="Larimer F."/>
            <person name="Land M."/>
            <person name="Hauser L."/>
            <person name="Kyrpides N."/>
            <person name="Ovchinnikova G."/>
            <person name="Zhao F."/>
            <person name="Li T."/>
            <person name="Liu Z."/>
            <person name="Overmann J."/>
            <person name="Bryant D.A."/>
            <person name="Richardson P."/>
        </authorList>
    </citation>
    <scope>NUCLEOTIDE SEQUENCE [LARGE SCALE GENOMIC DNA]</scope>
    <source>
        <strain evidence="3">DSM 245 / NBRC 103803 / 6330</strain>
    </source>
</reference>
<dbReference type="Pfam" id="PF09411">
    <property type="entry name" value="PagL"/>
    <property type="match status" value="1"/>
</dbReference>
<evidence type="ECO:0000313" key="2">
    <source>
        <dbReference type="EMBL" id="ACD91469.1"/>
    </source>
</evidence>
<protein>
    <recommendedName>
        <fullName evidence="4">Lipid A 3-O-deacylase-related protein</fullName>
    </recommendedName>
</protein>
<dbReference type="KEGG" id="cli:Clim_2448"/>
<dbReference type="STRING" id="290315.Clim_2448"/>
<dbReference type="OrthoDB" id="9797122at2"/>
<evidence type="ECO:0000313" key="3">
    <source>
        <dbReference type="Proteomes" id="UP000008841"/>
    </source>
</evidence>
<gene>
    <name evidence="2" type="ordered locus">Clim_2448</name>
</gene>
<keyword evidence="1" id="KW-0732">Signal</keyword>
<evidence type="ECO:0000256" key="1">
    <source>
        <dbReference type="SAM" id="SignalP"/>
    </source>
</evidence>
<sequence precursor="true">MKNSLLYRTASVLFLFISLCAFPAPLKAQDVSSGEKTGVFLNEIGIGTGYAWGALKGDPEEQSVFPAFVRFGFNANSLFGIRSRTSTLQFTLEPFVNAFSGTEKGVEAGCGFGIRCLQEVARPVDLFLEASVAPMYYSIDTLEQGASGFNFLDQIGAGLQYRLAPGKAVFGGYRFRHISHAHVVSRSNDGINSSAFVLGFSWLY</sequence>
<dbReference type="AlphaFoldDB" id="B3EIF7"/>
<dbReference type="InterPro" id="IPR011250">
    <property type="entry name" value="OMP/PagP_B-barrel"/>
</dbReference>
<accession>B3EIF7</accession>
<dbReference type="SUPFAM" id="SSF56925">
    <property type="entry name" value="OMPA-like"/>
    <property type="match status" value="1"/>
</dbReference>
<dbReference type="Proteomes" id="UP000008841">
    <property type="component" value="Chromosome"/>
</dbReference>
<proteinExistence type="predicted"/>
<name>B3EIF7_CHLL2</name>